<dbReference type="Proteomes" id="UP000007077">
    <property type="component" value="Chromosome"/>
</dbReference>
<protein>
    <submittedName>
        <fullName evidence="1">Uncharacterized protein</fullName>
    </submittedName>
</protein>
<reference evidence="1 2" key="1">
    <citation type="journal article" date="2010" name="Stand. Genomic Sci.">
        <title>Complete genome sequence of Marinobacter adhaerens type strain (HP15), a diatom-interacting marine microorganism.</title>
        <authorList>
            <person name="Gardes A."/>
            <person name="Kaeppel E."/>
            <person name="Shehzad A."/>
            <person name="Seebah S."/>
            <person name="Teeling H."/>
            <person name="Yarza P."/>
            <person name="Glockner F.O."/>
            <person name="Grossart H.P."/>
            <person name="Ullrich M.S."/>
        </authorList>
    </citation>
    <scope>NUCLEOTIDE SEQUENCE [LARGE SCALE GENOMIC DNA]</scope>
    <source>
        <strain evidence="2">DSM 23420 / HP15</strain>
    </source>
</reference>
<dbReference type="KEGG" id="mad:HP15_977"/>
<organism evidence="1 2">
    <name type="scientific">Marinobacter adhaerens (strain DSM 23420 / HP15)</name>
    <dbReference type="NCBI Taxonomy" id="225937"/>
    <lineage>
        <taxon>Bacteria</taxon>
        <taxon>Pseudomonadati</taxon>
        <taxon>Pseudomonadota</taxon>
        <taxon>Gammaproteobacteria</taxon>
        <taxon>Pseudomonadales</taxon>
        <taxon>Marinobacteraceae</taxon>
        <taxon>Marinobacter</taxon>
    </lineage>
</organism>
<evidence type="ECO:0000313" key="1">
    <source>
        <dbReference type="EMBL" id="ADP96741.1"/>
    </source>
</evidence>
<evidence type="ECO:0000313" key="2">
    <source>
        <dbReference type="Proteomes" id="UP000007077"/>
    </source>
</evidence>
<sequence>MQMTASLESGGKSLLQHSQLGLNSSIEFSLLIHNAASMGGFVVQ</sequence>
<dbReference type="PATRIC" id="fig|225937.3.peg.980"/>
<proteinExistence type="predicted"/>
<accession>E4PFJ2</accession>
<dbReference type="EMBL" id="CP001978">
    <property type="protein sequence ID" value="ADP96741.1"/>
    <property type="molecule type" value="Genomic_DNA"/>
</dbReference>
<gene>
    <name evidence="1" type="ordered locus">HP15_977</name>
</gene>
<reference evidence="2" key="2">
    <citation type="submission" date="2010-02" db="EMBL/GenBank/DDBJ databases">
        <title>Complete genome sequence of Marinobacter adhaerens type strain (HP15).</title>
        <authorList>
            <person name="Gaerdes A.A.M."/>
            <person name="Kaeppel E."/>
            <person name="Shezad A."/>
            <person name="Seebah S."/>
            <person name="Teeling H."/>
            <person name="Yarza P."/>
            <person name="Gloeckner F.O."/>
            <person name="Ullrich M.S."/>
        </authorList>
    </citation>
    <scope>NUCLEOTIDE SEQUENCE [LARGE SCALE GENOMIC DNA]</scope>
    <source>
        <strain evidence="2">DSM 23420 / HP15</strain>
    </source>
</reference>
<dbReference type="HOGENOM" id="CLU_3218347_0_0_6"/>
<dbReference type="AlphaFoldDB" id="E4PFJ2"/>
<name>E4PFJ2_MARAH</name>